<gene>
    <name evidence="2" type="ORF">OCU04_006238</name>
</gene>
<reference evidence="2" key="1">
    <citation type="submission" date="2022-11" db="EMBL/GenBank/DDBJ databases">
        <title>Genome Resource of Sclerotinia nivalis Strain SnTB1, a Plant Pathogen Isolated from American Ginseng.</title>
        <authorList>
            <person name="Fan S."/>
        </authorList>
    </citation>
    <scope>NUCLEOTIDE SEQUENCE</scope>
    <source>
        <strain evidence="2">SnTB1</strain>
    </source>
</reference>
<sequence length="159" mass="17899">MVNLSCRDQLPHFHELPFELPQVHTLDLYSVPESSISSHQELLGIYNIYSTTTTSEDEPYDSNFSSLQDHPIVSISQYSISLPNHQTITPNKPKTPKKTQHKPSPSKASRQAAHPSTAKNASVAADQNVKYLLGTEYVTFDKPSEKRYKKPPLPPKKDK</sequence>
<evidence type="ECO:0000313" key="3">
    <source>
        <dbReference type="Proteomes" id="UP001152300"/>
    </source>
</evidence>
<evidence type="ECO:0000256" key="1">
    <source>
        <dbReference type="SAM" id="MobiDB-lite"/>
    </source>
</evidence>
<organism evidence="2 3">
    <name type="scientific">Sclerotinia nivalis</name>
    <dbReference type="NCBI Taxonomy" id="352851"/>
    <lineage>
        <taxon>Eukaryota</taxon>
        <taxon>Fungi</taxon>
        <taxon>Dikarya</taxon>
        <taxon>Ascomycota</taxon>
        <taxon>Pezizomycotina</taxon>
        <taxon>Leotiomycetes</taxon>
        <taxon>Helotiales</taxon>
        <taxon>Sclerotiniaceae</taxon>
        <taxon>Sclerotinia</taxon>
    </lineage>
</organism>
<dbReference type="AlphaFoldDB" id="A0A9X0ANH2"/>
<dbReference type="Proteomes" id="UP001152300">
    <property type="component" value="Unassembled WGS sequence"/>
</dbReference>
<protein>
    <submittedName>
        <fullName evidence="2">Uncharacterized protein</fullName>
    </submittedName>
</protein>
<dbReference type="EMBL" id="JAPEIS010000006">
    <property type="protein sequence ID" value="KAJ8065559.1"/>
    <property type="molecule type" value="Genomic_DNA"/>
</dbReference>
<name>A0A9X0ANH2_9HELO</name>
<feature type="region of interest" description="Disordered" evidence="1">
    <location>
        <begin position="79"/>
        <end position="125"/>
    </location>
</feature>
<accession>A0A9X0ANH2</accession>
<evidence type="ECO:0000313" key="2">
    <source>
        <dbReference type="EMBL" id="KAJ8065559.1"/>
    </source>
</evidence>
<keyword evidence="3" id="KW-1185">Reference proteome</keyword>
<proteinExistence type="predicted"/>
<comment type="caution">
    <text evidence="2">The sequence shown here is derived from an EMBL/GenBank/DDBJ whole genome shotgun (WGS) entry which is preliminary data.</text>
</comment>